<dbReference type="Gene3D" id="1.10.260.40">
    <property type="entry name" value="lambda repressor-like DNA-binding domains"/>
    <property type="match status" value="1"/>
</dbReference>
<keyword evidence="2" id="KW-0238">DNA-binding</keyword>
<dbReference type="PANTHER" id="PTHR30146">
    <property type="entry name" value="LACI-RELATED TRANSCRIPTIONAL REPRESSOR"/>
    <property type="match status" value="1"/>
</dbReference>
<keyword evidence="1" id="KW-0805">Transcription regulation</keyword>
<dbReference type="RefSeq" id="WP_090217594.1">
    <property type="nucleotide sequence ID" value="NZ_FOYO01000001.1"/>
</dbReference>
<sequence length="348" mass="37892">MNLRELSDLLGLSQTTVSRALNGYPEVKEATRKRVMEAAHAHNYHPNTRAKSLATGRTMSIGHVIPLSNHHEMVNCVFSDFIAGAGETYASRGYDMRVSVVDDSDEAQAYERLAREGKVDGVIVHGPRLDDERIPLLDKLGLPFVVHGRSSNCTTPYSWLDVNNRSAFQRATDFLLDLGHRRIGLINGIESMDFAMRRRDGYASALEARGLPVDPALTHSFEMTEPFGYAKACEMLDAETPPSAIITSSLIPALGVRRAVEERGLAIGKDVSIICFDDALSYLPNGVGSPIFTATRSSVRDAGRRCGEMLLDLIEGKASGPIHELWEAELLVGQSTGPAPAQAVKAFA</sequence>
<dbReference type="AlphaFoldDB" id="A0A1I6H8E5"/>
<dbReference type="Gene3D" id="3.40.50.2300">
    <property type="match status" value="2"/>
</dbReference>
<dbReference type="Pfam" id="PF00356">
    <property type="entry name" value="LacI"/>
    <property type="match status" value="1"/>
</dbReference>
<dbReference type="SMART" id="SM00354">
    <property type="entry name" value="HTH_LACI"/>
    <property type="match status" value="1"/>
</dbReference>
<evidence type="ECO:0000259" key="4">
    <source>
        <dbReference type="PROSITE" id="PS50932"/>
    </source>
</evidence>
<proteinExistence type="predicted"/>
<organism evidence="5 6">
    <name type="scientific">Litoreibacter janthinus</name>
    <dbReference type="NCBI Taxonomy" id="670154"/>
    <lineage>
        <taxon>Bacteria</taxon>
        <taxon>Pseudomonadati</taxon>
        <taxon>Pseudomonadota</taxon>
        <taxon>Alphaproteobacteria</taxon>
        <taxon>Rhodobacterales</taxon>
        <taxon>Roseobacteraceae</taxon>
        <taxon>Litoreibacter</taxon>
    </lineage>
</organism>
<dbReference type="OrthoDB" id="234496at2"/>
<dbReference type="EMBL" id="FOYO01000001">
    <property type="protein sequence ID" value="SFR50621.1"/>
    <property type="molecule type" value="Genomic_DNA"/>
</dbReference>
<dbReference type="SUPFAM" id="SSF47413">
    <property type="entry name" value="lambda repressor-like DNA-binding domains"/>
    <property type="match status" value="1"/>
</dbReference>
<dbReference type="InterPro" id="IPR010982">
    <property type="entry name" value="Lambda_DNA-bd_dom_sf"/>
</dbReference>
<evidence type="ECO:0000256" key="1">
    <source>
        <dbReference type="ARBA" id="ARBA00023015"/>
    </source>
</evidence>
<keyword evidence="3" id="KW-0804">Transcription</keyword>
<dbReference type="Proteomes" id="UP000199658">
    <property type="component" value="Unassembled WGS sequence"/>
</dbReference>
<reference evidence="6" key="1">
    <citation type="submission" date="2016-10" db="EMBL/GenBank/DDBJ databases">
        <authorList>
            <person name="Varghese N."/>
            <person name="Submissions S."/>
        </authorList>
    </citation>
    <scope>NUCLEOTIDE SEQUENCE [LARGE SCALE GENOMIC DNA]</scope>
    <source>
        <strain evidence="6">DSM 26921</strain>
    </source>
</reference>
<dbReference type="GO" id="GO:0003700">
    <property type="term" value="F:DNA-binding transcription factor activity"/>
    <property type="evidence" value="ECO:0007669"/>
    <property type="project" value="TreeGrafter"/>
</dbReference>
<feature type="domain" description="HTH lacI-type" evidence="4">
    <location>
        <begin position="1"/>
        <end position="55"/>
    </location>
</feature>
<accession>A0A1I6H8E5</accession>
<dbReference type="CDD" id="cd20010">
    <property type="entry name" value="PBP1_AglR-like"/>
    <property type="match status" value="1"/>
</dbReference>
<protein>
    <submittedName>
        <fullName evidence="5">Transcriptional regulator, LacI family</fullName>
    </submittedName>
</protein>
<dbReference type="STRING" id="670154.SAMN04488002_2657"/>
<evidence type="ECO:0000256" key="2">
    <source>
        <dbReference type="ARBA" id="ARBA00023125"/>
    </source>
</evidence>
<evidence type="ECO:0000313" key="5">
    <source>
        <dbReference type="EMBL" id="SFR50621.1"/>
    </source>
</evidence>
<dbReference type="PANTHER" id="PTHR30146:SF155">
    <property type="entry name" value="ALANINE RACEMASE"/>
    <property type="match status" value="1"/>
</dbReference>
<dbReference type="PROSITE" id="PS50932">
    <property type="entry name" value="HTH_LACI_2"/>
    <property type="match status" value="1"/>
</dbReference>
<dbReference type="InterPro" id="IPR028082">
    <property type="entry name" value="Peripla_BP_I"/>
</dbReference>
<evidence type="ECO:0000256" key="3">
    <source>
        <dbReference type="ARBA" id="ARBA00023163"/>
    </source>
</evidence>
<name>A0A1I6H8E5_9RHOB</name>
<dbReference type="InterPro" id="IPR000843">
    <property type="entry name" value="HTH_LacI"/>
</dbReference>
<dbReference type="InterPro" id="IPR046335">
    <property type="entry name" value="LacI/GalR-like_sensor"/>
</dbReference>
<evidence type="ECO:0000313" key="6">
    <source>
        <dbReference type="Proteomes" id="UP000199658"/>
    </source>
</evidence>
<gene>
    <name evidence="5" type="ORF">SAMN04488002_2657</name>
</gene>
<dbReference type="Pfam" id="PF13377">
    <property type="entry name" value="Peripla_BP_3"/>
    <property type="match status" value="1"/>
</dbReference>
<dbReference type="SUPFAM" id="SSF53822">
    <property type="entry name" value="Periplasmic binding protein-like I"/>
    <property type="match status" value="1"/>
</dbReference>
<dbReference type="GO" id="GO:0000976">
    <property type="term" value="F:transcription cis-regulatory region binding"/>
    <property type="evidence" value="ECO:0007669"/>
    <property type="project" value="TreeGrafter"/>
</dbReference>
<dbReference type="CDD" id="cd01392">
    <property type="entry name" value="HTH_LacI"/>
    <property type="match status" value="1"/>
</dbReference>
<keyword evidence="6" id="KW-1185">Reference proteome</keyword>